<dbReference type="RefSeq" id="XP_009514156.1">
    <property type="nucleotide sequence ID" value="XM_009515861.1"/>
</dbReference>
<evidence type="ECO:0000313" key="3">
    <source>
        <dbReference type="EMBL" id="EGZ26881.1"/>
    </source>
</evidence>
<accession>G4YEH4</accession>
<evidence type="ECO:0008006" key="5">
    <source>
        <dbReference type="Google" id="ProtNLM"/>
    </source>
</evidence>
<dbReference type="AlphaFoldDB" id="G4YEH4"/>
<feature type="coiled-coil region" evidence="1">
    <location>
        <begin position="90"/>
        <end position="128"/>
    </location>
</feature>
<dbReference type="GeneID" id="20653073"/>
<keyword evidence="1" id="KW-0175">Coiled coil</keyword>
<evidence type="ECO:0000256" key="1">
    <source>
        <dbReference type="SAM" id="Coils"/>
    </source>
</evidence>
<dbReference type="InParanoid" id="G4YEH4"/>
<keyword evidence="4" id="KW-1185">Reference proteome</keyword>
<gene>
    <name evidence="3" type="ORF">PHYSODRAFT_455663</name>
</gene>
<dbReference type="Proteomes" id="UP000002640">
    <property type="component" value="Unassembled WGS sequence"/>
</dbReference>
<feature type="region of interest" description="Disordered" evidence="2">
    <location>
        <begin position="26"/>
        <end position="49"/>
    </location>
</feature>
<evidence type="ECO:0000313" key="4">
    <source>
        <dbReference type="Proteomes" id="UP000002640"/>
    </source>
</evidence>
<sequence length="232" mass="26524">MMLAQRFRQVLHHICQSSTGLSLSTITSQPVSISPQSPRGRPARTAPQPRRHLRLADTVGYQPLIPHAKIVDPGLARLTFEQRRLRQLINNDHTQDVADLRKRRNRLLHEIRERSKALANEAINAKLEAIENAPGTAQMFEATKTLFRRRTPLTSWIAARAQRYKEQFHILGIDLTRVFDTINRDKLLSVLATILDNDELRLIRLLLRGTQLSVRHGHHLLSPFESNTGTPQ</sequence>
<reference evidence="3 4" key="1">
    <citation type="journal article" date="2006" name="Science">
        <title>Phytophthora genome sequences uncover evolutionary origins and mechanisms of pathogenesis.</title>
        <authorList>
            <person name="Tyler B.M."/>
            <person name="Tripathy S."/>
            <person name="Zhang X."/>
            <person name="Dehal P."/>
            <person name="Jiang R.H."/>
            <person name="Aerts A."/>
            <person name="Arredondo F.D."/>
            <person name="Baxter L."/>
            <person name="Bensasson D."/>
            <person name="Beynon J.L."/>
            <person name="Chapman J."/>
            <person name="Damasceno C.M."/>
            <person name="Dorrance A.E."/>
            <person name="Dou D."/>
            <person name="Dickerman A.W."/>
            <person name="Dubchak I.L."/>
            <person name="Garbelotto M."/>
            <person name="Gijzen M."/>
            <person name="Gordon S.G."/>
            <person name="Govers F."/>
            <person name="Grunwald N.J."/>
            <person name="Huang W."/>
            <person name="Ivors K.L."/>
            <person name="Jones R.W."/>
            <person name="Kamoun S."/>
            <person name="Krampis K."/>
            <person name="Lamour K.H."/>
            <person name="Lee M.K."/>
            <person name="McDonald W.H."/>
            <person name="Medina M."/>
            <person name="Meijer H.J."/>
            <person name="Nordberg E.K."/>
            <person name="Maclean D.J."/>
            <person name="Ospina-Giraldo M.D."/>
            <person name="Morris P.F."/>
            <person name="Phuntumart V."/>
            <person name="Putnam N.H."/>
            <person name="Rash S."/>
            <person name="Rose J.K."/>
            <person name="Sakihama Y."/>
            <person name="Salamov A.A."/>
            <person name="Savidor A."/>
            <person name="Scheuring C.F."/>
            <person name="Smith B.M."/>
            <person name="Sobral B.W."/>
            <person name="Terry A."/>
            <person name="Torto-Alalibo T.A."/>
            <person name="Win J."/>
            <person name="Xu Z."/>
            <person name="Zhang H."/>
            <person name="Grigoriev I.V."/>
            <person name="Rokhsar D.S."/>
            <person name="Boore J.L."/>
        </authorList>
    </citation>
    <scope>NUCLEOTIDE SEQUENCE [LARGE SCALE GENOMIC DNA]</scope>
    <source>
        <strain evidence="3 4">P6497</strain>
    </source>
</reference>
<feature type="non-terminal residue" evidence="3">
    <location>
        <position position="232"/>
    </location>
</feature>
<evidence type="ECO:0000256" key="2">
    <source>
        <dbReference type="SAM" id="MobiDB-lite"/>
    </source>
</evidence>
<protein>
    <recommendedName>
        <fullName evidence="5">Reverse transcriptase domain-containing protein</fullName>
    </recommendedName>
</protein>
<dbReference type="EMBL" id="JH159151">
    <property type="protein sequence ID" value="EGZ26881.1"/>
    <property type="molecule type" value="Genomic_DNA"/>
</dbReference>
<dbReference type="KEGG" id="psoj:PHYSODRAFT_455663"/>
<dbReference type="SMR" id="G4YEH4"/>
<organism evidence="3 4">
    <name type="scientific">Phytophthora sojae (strain P6497)</name>
    <name type="common">Soybean stem and root rot agent</name>
    <name type="synonym">Phytophthora megasperma f. sp. glycines</name>
    <dbReference type="NCBI Taxonomy" id="1094619"/>
    <lineage>
        <taxon>Eukaryota</taxon>
        <taxon>Sar</taxon>
        <taxon>Stramenopiles</taxon>
        <taxon>Oomycota</taxon>
        <taxon>Peronosporomycetes</taxon>
        <taxon>Peronosporales</taxon>
        <taxon>Peronosporaceae</taxon>
        <taxon>Phytophthora</taxon>
    </lineage>
</organism>
<proteinExistence type="predicted"/>
<name>G4YEH4_PHYSP</name>